<dbReference type="AlphaFoldDB" id="A0A3Q2QP10"/>
<reference evidence="3" key="2">
    <citation type="submission" date="2025-09" db="UniProtKB">
        <authorList>
            <consortium name="Ensembl"/>
        </authorList>
    </citation>
    <scope>IDENTIFICATION</scope>
</reference>
<sequence length="109" mass="12216">AMEQARSTISKIFNGEPHTYTRFNLTQNMEGDNSQVEMKLSSDMDEEVGENGVGGRHHHTSNGKPYMAQKLGRTPKVLCFIVSAALLIVFIGKIEVFREECFYSSMALL</sequence>
<organism evidence="3 4">
    <name type="scientific">Fundulus heteroclitus</name>
    <name type="common">Killifish</name>
    <name type="synonym">Mummichog</name>
    <dbReference type="NCBI Taxonomy" id="8078"/>
    <lineage>
        <taxon>Eukaryota</taxon>
        <taxon>Metazoa</taxon>
        <taxon>Chordata</taxon>
        <taxon>Craniata</taxon>
        <taxon>Vertebrata</taxon>
        <taxon>Euteleostomi</taxon>
        <taxon>Actinopterygii</taxon>
        <taxon>Neopterygii</taxon>
        <taxon>Teleostei</taxon>
        <taxon>Neoteleostei</taxon>
        <taxon>Acanthomorphata</taxon>
        <taxon>Ovalentaria</taxon>
        <taxon>Atherinomorphae</taxon>
        <taxon>Cyprinodontiformes</taxon>
        <taxon>Fundulidae</taxon>
        <taxon>Fundulus</taxon>
    </lineage>
</organism>
<evidence type="ECO:0000313" key="3">
    <source>
        <dbReference type="Ensembl" id="ENSFHEP00000029508.1"/>
    </source>
</evidence>
<feature type="transmembrane region" description="Helical" evidence="2">
    <location>
        <begin position="77"/>
        <end position="96"/>
    </location>
</feature>
<accession>A0A3Q2QP10</accession>
<dbReference type="STRING" id="8078.ENSFHEP00000029508"/>
<keyword evidence="2" id="KW-0812">Transmembrane</keyword>
<dbReference type="Ensembl" id="ENSFHET00000020146.1">
    <property type="protein sequence ID" value="ENSFHEP00000029508.1"/>
    <property type="gene ID" value="ENSFHEG00000014243.1"/>
</dbReference>
<name>A0A3Q2QP10_FUNHE</name>
<evidence type="ECO:0000313" key="4">
    <source>
        <dbReference type="Proteomes" id="UP000265000"/>
    </source>
</evidence>
<proteinExistence type="predicted"/>
<protein>
    <submittedName>
        <fullName evidence="3">Uncharacterized protein</fullName>
    </submittedName>
</protein>
<feature type="region of interest" description="Disordered" evidence="1">
    <location>
        <begin position="42"/>
        <end position="67"/>
    </location>
</feature>
<keyword evidence="4" id="KW-1185">Reference proteome</keyword>
<evidence type="ECO:0000256" key="1">
    <source>
        <dbReference type="SAM" id="MobiDB-lite"/>
    </source>
</evidence>
<reference evidence="3" key="1">
    <citation type="submission" date="2025-08" db="UniProtKB">
        <authorList>
            <consortium name="Ensembl"/>
        </authorList>
    </citation>
    <scope>IDENTIFICATION</scope>
</reference>
<keyword evidence="2" id="KW-0472">Membrane</keyword>
<dbReference type="GeneTree" id="ENSGT00940000177628"/>
<evidence type="ECO:0000256" key="2">
    <source>
        <dbReference type="SAM" id="Phobius"/>
    </source>
</evidence>
<dbReference type="Proteomes" id="UP000265000">
    <property type="component" value="Unplaced"/>
</dbReference>
<keyword evidence="2" id="KW-1133">Transmembrane helix</keyword>